<keyword evidence="2" id="KW-1185">Reference proteome</keyword>
<reference evidence="2" key="1">
    <citation type="submission" date="2019-07" db="EMBL/GenBank/DDBJ databases">
        <title>Chitinimonas sp. nov., isolated from Ny-Alesund, arctica soil.</title>
        <authorList>
            <person name="Xu Q."/>
            <person name="Peng F."/>
        </authorList>
    </citation>
    <scope>NUCLEOTIDE SEQUENCE [LARGE SCALE GENOMIC DNA]</scope>
    <source>
        <strain evidence="2">R3-44</strain>
    </source>
</reference>
<sequence length="108" mass="12044">MNQAHPQKLATSQITVKLRQATTFNGVLRDSLTLRAPLVRDIRMAQRLASDETEREMQLFASLAEVSVAELEGMAWRDYRRLQEAYFRLAADDDAADAPNTPAHATAG</sequence>
<evidence type="ECO:0000313" key="1">
    <source>
        <dbReference type="EMBL" id="QDQ28256.1"/>
    </source>
</evidence>
<protein>
    <submittedName>
        <fullName evidence="1">Phage tail assembly protein</fullName>
    </submittedName>
</protein>
<proteinExistence type="predicted"/>
<evidence type="ECO:0000313" key="2">
    <source>
        <dbReference type="Proteomes" id="UP000317550"/>
    </source>
</evidence>
<dbReference type="Pfam" id="PF10109">
    <property type="entry name" value="Phage_TAC_7"/>
    <property type="match status" value="1"/>
</dbReference>
<dbReference type="Proteomes" id="UP000317550">
    <property type="component" value="Chromosome"/>
</dbReference>
<dbReference type="AlphaFoldDB" id="A0A516SJD9"/>
<dbReference type="KEGG" id="cari:FNU76_18930"/>
<organism evidence="1 2">
    <name type="scientific">Chitinimonas arctica</name>
    <dbReference type="NCBI Taxonomy" id="2594795"/>
    <lineage>
        <taxon>Bacteria</taxon>
        <taxon>Pseudomonadati</taxon>
        <taxon>Pseudomonadota</taxon>
        <taxon>Betaproteobacteria</taxon>
        <taxon>Neisseriales</taxon>
        <taxon>Chitinibacteraceae</taxon>
        <taxon>Chitinimonas</taxon>
    </lineage>
</organism>
<dbReference type="EMBL" id="CP041730">
    <property type="protein sequence ID" value="QDQ28256.1"/>
    <property type="molecule type" value="Genomic_DNA"/>
</dbReference>
<dbReference type="RefSeq" id="WP_144279643.1">
    <property type="nucleotide sequence ID" value="NZ_CP041730.1"/>
</dbReference>
<name>A0A516SJD9_9NEIS</name>
<dbReference type="InterPro" id="IPR019289">
    <property type="entry name" value="Phage_tail_E/E"/>
</dbReference>
<accession>A0A516SJD9</accession>
<gene>
    <name evidence="1" type="ORF">FNU76_18930</name>
</gene>
<dbReference type="OrthoDB" id="7021429at2"/>